<gene>
    <name evidence="1" type="ORF">VTH8203_01295</name>
</gene>
<dbReference type="Proteomes" id="UP000219336">
    <property type="component" value="Unassembled WGS sequence"/>
</dbReference>
<sequence>MIISPKNERDSALTFGLKLVARTFLLVRLERL</sequence>
<proteinExistence type="predicted"/>
<accession>A0A240EIA7</accession>
<keyword evidence="2" id="KW-1185">Reference proteome</keyword>
<organism evidence="1 2">
    <name type="scientific">Vibrio thalassae</name>
    <dbReference type="NCBI Taxonomy" id="1243014"/>
    <lineage>
        <taxon>Bacteria</taxon>
        <taxon>Pseudomonadati</taxon>
        <taxon>Pseudomonadota</taxon>
        <taxon>Gammaproteobacteria</taxon>
        <taxon>Vibrionales</taxon>
        <taxon>Vibrionaceae</taxon>
        <taxon>Vibrio</taxon>
    </lineage>
</organism>
<reference evidence="2" key="1">
    <citation type="submission" date="2016-06" db="EMBL/GenBank/DDBJ databases">
        <authorList>
            <person name="Rodrigo-Torres L."/>
            <person name="Arahal R.D."/>
            <person name="Lucena T."/>
        </authorList>
    </citation>
    <scope>NUCLEOTIDE SEQUENCE [LARGE SCALE GENOMIC DNA]</scope>
    <source>
        <strain evidence="2">CECT8203</strain>
    </source>
</reference>
<evidence type="ECO:0000313" key="2">
    <source>
        <dbReference type="Proteomes" id="UP000219336"/>
    </source>
</evidence>
<dbReference type="AlphaFoldDB" id="A0A240EIA7"/>
<evidence type="ECO:0000313" key="1">
    <source>
        <dbReference type="EMBL" id="SNX47680.1"/>
    </source>
</evidence>
<dbReference type="EMBL" id="OANU01000011">
    <property type="protein sequence ID" value="SNX47680.1"/>
    <property type="molecule type" value="Genomic_DNA"/>
</dbReference>
<protein>
    <submittedName>
        <fullName evidence="1">Uncharacterized protein</fullName>
    </submittedName>
</protein>
<name>A0A240EIA7_9VIBR</name>